<feature type="region of interest" description="Disordered" evidence="1">
    <location>
        <begin position="1"/>
        <end position="61"/>
    </location>
</feature>
<proteinExistence type="predicted"/>
<keyword evidence="2" id="KW-1133">Transmembrane helix</keyword>
<evidence type="ECO:0000256" key="2">
    <source>
        <dbReference type="SAM" id="Phobius"/>
    </source>
</evidence>
<sequence>MNKNQSLPKTQTQTQNQNQIYEFKKADPPDRPIRQPSVKKASGIGAREGKLSTRGYETSDRGADPHSLVFLPLFLFLVPSFFSKGGGTQKRTKKMTKT</sequence>
<keyword evidence="2" id="KW-0812">Transmembrane</keyword>
<feature type="compositionally biased region" description="Basic and acidic residues" evidence="1">
    <location>
        <begin position="22"/>
        <end position="33"/>
    </location>
</feature>
<name>F8Q8L6_SERL3</name>
<dbReference type="Proteomes" id="UP000008063">
    <property type="component" value="Unassembled WGS sequence"/>
</dbReference>
<dbReference type="InParanoid" id="F8Q8L6"/>
<dbReference type="HOGENOM" id="CLU_2334921_0_0_1"/>
<protein>
    <submittedName>
        <fullName evidence="3">Uncharacterized protein</fullName>
    </submittedName>
</protein>
<evidence type="ECO:0000256" key="1">
    <source>
        <dbReference type="SAM" id="MobiDB-lite"/>
    </source>
</evidence>
<organism evidence="4">
    <name type="scientific">Serpula lacrymans var. lacrymans (strain S7.3)</name>
    <name type="common">Dry rot fungus</name>
    <dbReference type="NCBI Taxonomy" id="936435"/>
    <lineage>
        <taxon>Eukaryota</taxon>
        <taxon>Fungi</taxon>
        <taxon>Dikarya</taxon>
        <taxon>Basidiomycota</taxon>
        <taxon>Agaricomycotina</taxon>
        <taxon>Agaricomycetes</taxon>
        <taxon>Agaricomycetidae</taxon>
        <taxon>Boletales</taxon>
        <taxon>Coniophorineae</taxon>
        <taxon>Serpulaceae</taxon>
        <taxon>Serpula</taxon>
    </lineage>
</organism>
<feature type="compositionally biased region" description="Basic and acidic residues" evidence="1">
    <location>
        <begin position="47"/>
        <end position="61"/>
    </location>
</feature>
<evidence type="ECO:0000313" key="3">
    <source>
        <dbReference type="EMBL" id="EGN95904.1"/>
    </source>
</evidence>
<accession>F8Q8L6</accession>
<reference evidence="4" key="1">
    <citation type="journal article" date="2011" name="Science">
        <title>The plant cell wall-decomposing machinery underlies the functional diversity of forest fungi.</title>
        <authorList>
            <person name="Eastwood D.C."/>
            <person name="Floudas D."/>
            <person name="Binder M."/>
            <person name="Majcherczyk A."/>
            <person name="Schneider P."/>
            <person name="Aerts A."/>
            <person name="Asiegbu F.O."/>
            <person name="Baker S.E."/>
            <person name="Barry K."/>
            <person name="Bendiksby M."/>
            <person name="Blumentritt M."/>
            <person name="Coutinho P.M."/>
            <person name="Cullen D."/>
            <person name="de Vries R.P."/>
            <person name="Gathman A."/>
            <person name="Goodell B."/>
            <person name="Henrissat B."/>
            <person name="Ihrmark K."/>
            <person name="Kauserud H."/>
            <person name="Kohler A."/>
            <person name="LaButti K."/>
            <person name="Lapidus A."/>
            <person name="Lavin J.L."/>
            <person name="Lee Y.-H."/>
            <person name="Lindquist E."/>
            <person name="Lilly W."/>
            <person name="Lucas S."/>
            <person name="Morin E."/>
            <person name="Murat C."/>
            <person name="Oguiza J.A."/>
            <person name="Park J."/>
            <person name="Pisabarro A.G."/>
            <person name="Riley R."/>
            <person name="Rosling A."/>
            <person name="Salamov A."/>
            <person name="Schmidt O."/>
            <person name="Schmutz J."/>
            <person name="Skrede I."/>
            <person name="Stenlid J."/>
            <person name="Wiebenga A."/>
            <person name="Xie X."/>
            <person name="Kuees U."/>
            <person name="Hibbett D.S."/>
            <person name="Hoffmeister D."/>
            <person name="Hoegberg N."/>
            <person name="Martin F."/>
            <person name="Grigoriev I.V."/>
            <person name="Watkinson S.C."/>
        </authorList>
    </citation>
    <scope>NUCLEOTIDE SEQUENCE [LARGE SCALE GENOMIC DNA]</scope>
    <source>
        <strain evidence="4">strain S7.3</strain>
    </source>
</reference>
<keyword evidence="4" id="KW-1185">Reference proteome</keyword>
<keyword evidence="2" id="KW-0472">Membrane</keyword>
<feature type="transmembrane region" description="Helical" evidence="2">
    <location>
        <begin position="68"/>
        <end position="87"/>
    </location>
</feature>
<gene>
    <name evidence="3" type="ORF">SERLA73DRAFT_187177</name>
</gene>
<feature type="compositionally biased region" description="Low complexity" evidence="1">
    <location>
        <begin position="10"/>
        <end position="19"/>
    </location>
</feature>
<evidence type="ECO:0000313" key="4">
    <source>
        <dbReference type="Proteomes" id="UP000008063"/>
    </source>
</evidence>
<dbReference type="EMBL" id="GL945485">
    <property type="protein sequence ID" value="EGN95904.1"/>
    <property type="molecule type" value="Genomic_DNA"/>
</dbReference>
<dbReference type="AlphaFoldDB" id="F8Q8L6"/>